<keyword evidence="2" id="KW-0378">Hydrolase</keyword>
<accession>A0A3M7PIJ2</accession>
<dbReference type="EMBL" id="REGN01010728">
    <property type="protein sequence ID" value="RMZ98520.1"/>
    <property type="molecule type" value="Genomic_DNA"/>
</dbReference>
<proteinExistence type="predicted"/>
<evidence type="ECO:0000313" key="2">
    <source>
        <dbReference type="EMBL" id="RMZ98520.1"/>
    </source>
</evidence>
<dbReference type="SMART" id="SM00165">
    <property type="entry name" value="UBA"/>
    <property type="match status" value="1"/>
</dbReference>
<dbReference type="OrthoDB" id="9949168at2759"/>
<name>A0A3M7PIJ2_BRAPC</name>
<feature type="domain" description="UBA" evidence="1">
    <location>
        <begin position="16"/>
        <end position="56"/>
    </location>
</feature>
<dbReference type="PROSITE" id="PS50030">
    <property type="entry name" value="UBA"/>
    <property type="match status" value="1"/>
</dbReference>
<dbReference type="SUPFAM" id="SSF46934">
    <property type="entry name" value="UBA-like"/>
    <property type="match status" value="1"/>
</dbReference>
<evidence type="ECO:0000313" key="3">
    <source>
        <dbReference type="Proteomes" id="UP000276133"/>
    </source>
</evidence>
<keyword evidence="3" id="KW-1185">Reference proteome</keyword>
<dbReference type="InterPro" id="IPR009060">
    <property type="entry name" value="UBA-like_sf"/>
</dbReference>
<dbReference type="GO" id="GO:0016787">
    <property type="term" value="F:hydrolase activity"/>
    <property type="evidence" value="ECO:0007669"/>
    <property type="project" value="UniProtKB-KW"/>
</dbReference>
<dbReference type="AlphaFoldDB" id="A0A3M7PIJ2"/>
<evidence type="ECO:0000259" key="1">
    <source>
        <dbReference type="PROSITE" id="PS50030"/>
    </source>
</evidence>
<sequence>DHSGSFNSRQSIGTTTSDENVQLLKCMGFLDENEIRQALEIAKNDLNEALTILTSEKAPYLDESEHLKASNLEMDLSDQHFDHTKFPLECLVALESNLYSDNWTVSYNKNEWLDRLLKSSIHFTGTNRFQDSDEATNYGRFVTKSLPEYFKRLLESTSVNKWSDKIQQGVHSMILLCLDLIQTKLKSTNRDNLDIFLDLLASIFNPKIEFNRKNSYRLPSVQKSEYQSEQPNGWILDFINEFANLNGFDNLIRLIETSDLNESNLILKPIALCIEYLNEPQLKLKLEEPFKVLIQSLSNIESLGQFKNKVNLFFFNYTN</sequence>
<reference evidence="2 3" key="1">
    <citation type="journal article" date="2018" name="Sci. Rep.">
        <title>Genomic signatures of local adaptation to the degree of environmental predictability in rotifers.</title>
        <authorList>
            <person name="Franch-Gras L."/>
            <person name="Hahn C."/>
            <person name="Garcia-Roger E.M."/>
            <person name="Carmona M.J."/>
            <person name="Serra M."/>
            <person name="Gomez A."/>
        </authorList>
    </citation>
    <scope>NUCLEOTIDE SEQUENCE [LARGE SCALE GENOMIC DNA]</scope>
    <source>
        <strain evidence="2">HYR1</strain>
    </source>
</reference>
<dbReference type="Proteomes" id="UP000276133">
    <property type="component" value="Unassembled WGS sequence"/>
</dbReference>
<gene>
    <name evidence="2" type="ORF">BpHYR1_002491</name>
</gene>
<dbReference type="Gene3D" id="1.10.8.10">
    <property type="entry name" value="DNA helicase RuvA subunit, C-terminal domain"/>
    <property type="match status" value="1"/>
</dbReference>
<comment type="caution">
    <text evidence="2">The sequence shown here is derived from an EMBL/GenBank/DDBJ whole genome shotgun (WGS) entry which is preliminary data.</text>
</comment>
<dbReference type="STRING" id="10195.A0A3M7PIJ2"/>
<dbReference type="InterPro" id="IPR015940">
    <property type="entry name" value="UBA"/>
</dbReference>
<organism evidence="2 3">
    <name type="scientific">Brachionus plicatilis</name>
    <name type="common">Marine rotifer</name>
    <name type="synonym">Brachionus muelleri</name>
    <dbReference type="NCBI Taxonomy" id="10195"/>
    <lineage>
        <taxon>Eukaryota</taxon>
        <taxon>Metazoa</taxon>
        <taxon>Spiralia</taxon>
        <taxon>Gnathifera</taxon>
        <taxon>Rotifera</taxon>
        <taxon>Eurotatoria</taxon>
        <taxon>Monogononta</taxon>
        <taxon>Pseudotrocha</taxon>
        <taxon>Ploima</taxon>
        <taxon>Brachionidae</taxon>
        <taxon>Brachionus</taxon>
    </lineage>
</organism>
<protein>
    <submittedName>
        <fullName evidence="2">Ubiquitin carboxyl-terminal hydrolase 24</fullName>
    </submittedName>
</protein>
<feature type="non-terminal residue" evidence="2">
    <location>
        <position position="1"/>
    </location>
</feature>